<evidence type="ECO:0000313" key="4">
    <source>
        <dbReference type="EMBL" id="BAK38158.1"/>
    </source>
</evidence>
<dbReference type="PANTHER" id="PTHR34700">
    <property type="entry name" value="POTASSIUM BINDING PROTEIN KBP"/>
    <property type="match status" value="1"/>
</dbReference>
<evidence type="ECO:0000256" key="1">
    <source>
        <dbReference type="SAM" id="MobiDB-lite"/>
    </source>
</evidence>
<sequence length="1022" mass="108300">MAGPGKINGLGLIKGLGAVATLIVAMLGVPAFLVIFVGNPLPASFQWSLIVSALTRPDDGTILVSLIAILAWLAWAVFTASVVVELLALLSRQRLRIRMPGLGGPQRLASALVLTIASLAAAAPQASHAAPGHSAPAHAAPEIVRPQIDPTQLETVAEVTQTIREEGHREVALPSGTTEATSGRSYVVQRGDDLWTLAERFYGEGREWRRIAAANPNLLTGGPDHLEAGWRLQIPDGSPGHGQTHEVERGESLSSIANLAYGDPEQWPRIFEANRFQLDDPDELPVGLRLVLPGKPSASDRGAVKAAADEGAAANSHGPTGTGKQSVERPAKDADPTPLPTPVPPAPPQSSEQASPVEAPSEQAVEESVADPLLAGLAGVGGLLAAAVVSGTAVRRRRQLQLRPLGRRISQPTQAAWLVESQLGSRQQPMGLRTLDLATRAISAYCHHAGHPLPMLEVATVTDDVLLLQMSDPGLLGPDGFQIDGTTWRLAGADVDRLRSTPGLSDAVRPYPALITAGATADGGQVVLDIEAVQLTSIESADRASAAASLAAIAVELSCSPWAEELELILIGTCAALPAALGQHNVTYAEDLDSVLDRLERRASAQRNQSSAHSVAAHRIDPDLADPWVPTILLVNTPLSAVEQRRLRQLVLSEPPASIAAVAVGLDTAPCRLVLSEADGGSAGDGPVARIEPYGLAVRPQLLAERAADAVIELVETTGRTDTTPAPWWFDEETAAEPDPPDNVTYLGRRSGGWRARDNQGDEGKGAAMERQDHTRGMSSSHPVLRLLGPIELHGAAGVAPARAARQCLEYCGWLLEHPGTTAAEMGTVMGVAEGTRRSNVSRLRSWLGSDELDQPYLPDAYSGRIFLHPAVSSDWQRLQILTSRGINRASTSGLEAALQLVRGAPMADAAPGQWHWAEGLRTDMLSAIRDIGVELTGRALAESNLDLARWAASRALLVAPGDELLLVARIKTEHRAGNHSEVERLTLQLAAHARLLEVDLLPETVDVLQEMMEGQVRARLA</sequence>
<dbReference type="InterPro" id="IPR052196">
    <property type="entry name" value="Bact_Kbp"/>
</dbReference>
<evidence type="ECO:0000313" key="5">
    <source>
        <dbReference type="Proteomes" id="UP000007947"/>
    </source>
</evidence>
<feature type="region of interest" description="Disordered" evidence="1">
    <location>
        <begin position="294"/>
        <end position="367"/>
    </location>
</feature>
<dbReference type="EMBL" id="AP012204">
    <property type="protein sequence ID" value="BAK38158.1"/>
    <property type="molecule type" value="Genomic_DNA"/>
</dbReference>
<gene>
    <name evidence="4" type="ordered locus">MLP_51440</name>
</gene>
<dbReference type="RefSeq" id="WP_013865972.1">
    <property type="nucleotide sequence ID" value="NC_015635.1"/>
</dbReference>
<feature type="compositionally biased region" description="Pro residues" evidence="1">
    <location>
        <begin position="337"/>
        <end position="348"/>
    </location>
</feature>
<dbReference type="InterPro" id="IPR036779">
    <property type="entry name" value="LysM_dom_sf"/>
</dbReference>
<dbReference type="PANTHER" id="PTHR34700:SF4">
    <property type="entry name" value="PHAGE-LIKE ELEMENT PBSX PROTEIN XKDP"/>
    <property type="match status" value="1"/>
</dbReference>
<dbReference type="Proteomes" id="UP000007947">
    <property type="component" value="Chromosome"/>
</dbReference>
<dbReference type="SUPFAM" id="SSF54106">
    <property type="entry name" value="LysM domain"/>
    <property type="match status" value="1"/>
</dbReference>
<feature type="compositionally biased region" description="Basic and acidic residues" evidence="1">
    <location>
        <begin position="326"/>
        <end position="335"/>
    </location>
</feature>
<keyword evidence="2" id="KW-0472">Membrane</keyword>
<accession>F5XHF0</accession>
<keyword evidence="2" id="KW-0812">Transmembrane</keyword>
<dbReference type="SMART" id="SM00257">
    <property type="entry name" value="LysM"/>
    <property type="match status" value="2"/>
</dbReference>
<dbReference type="InterPro" id="IPR018392">
    <property type="entry name" value="LysM"/>
</dbReference>
<dbReference type="OrthoDB" id="8444614at2"/>
<dbReference type="Pfam" id="PF01476">
    <property type="entry name" value="LysM"/>
    <property type="match status" value="2"/>
</dbReference>
<dbReference type="AlphaFoldDB" id="F5XHF0"/>
<name>F5XHF0_MICPN</name>
<keyword evidence="5" id="KW-1185">Reference proteome</keyword>
<feature type="compositionally biased region" description="Low complexity" evidence="1">
    <location>
        <begin position="349"/>
        <end position="358"/>
    </location>
</feature>
<reference evidence="4 5" key="1">
    <citation type="submission" date="2011-05" db="EMBL/GenBank/DDBJ databases">
        <title>Whole genome sequence of Microlunatus phosphovorus NM-1.</title>
        <authorList>
            <person name="Hosoyama A."/>
            <person name="Sasaki K."/>
            <person name="Harada T."/>
            <person name="Igarashi R."/>
            <person name="Kawakoshi A."/>
            <person name="Sasagawa M."/>
            <person name="Fukada J."/>
            <person name="Nakamura S."/>
            <person name="Katano Y."/>
            <person name="Hanada S."/>
            <person name="Kamagata Y."/>
            <person name="Nakamura N."/>
            <person name="Yamazaki S."/>
            <person name="Fujita N."/>
        </authorList>
    </citation>
    <scope>NUCLEOTIDE SEQUENCE [LARGE SCALE GENOMIC DNA]</scope>
    <source>
        <strain evidence="5">ATCC 700054 / DSM 10555 / JCM 9379 / NBRC 101784 / NCIMB 13414 / VKM Ac-1990 / NM-1</strain>
    </source>
</reference>
<feature type="transmembrane region" description="Helical" evidence="2">
    <location>
        <begin position="12"/>
        <end position="37"/>
    </location>
</feature>
<feature type="domain" description="LysM" evidence="3">
    <location>
        <begin position="184"/>
        <end position="234"/>
    </location>
</feature>
<dbReference type="STRING" id="1032480.MLP_51440"/>
<evidence type="ECO:0000259" key="3">
    <source>
        <dbReference type="PROSITE" id="PS51782"/>
    </source>
</evidence>
<dbReference type="HOGENOM" id="CLU_005332_1_0_11"/>
<feature type="domain" description="LysM" evidence="3">
    <location>
        <begin position="243"/>
        <end position="292"/>
    </location>
</feature>
<feature type="region of interest" description="Disordered" evidence="1">
    <location>
        <begin position="749"/>
        <end position="780"/>
    </location>
</feature>
<dbReference type="Gene3D" id="3.10.350.10">
    <property type="entry name" value="LysM domain"/>
    <property type="match status" value="2"/>
</dbReference>
<organism evidence="4 5">
    <name type="scientific">Microlunatus phosphovorus (strain ATCC 700054 / DSM 10555 / JCM 9379 / NBRC 101784 / NCIMB 13414 / VKM Ac-1990 / NM-1)</name>
    <dbReference type="NCBI Taxonomy" id="1032480"/>
    <lineage>
        <taxon>Bacteria</taxon>
        <taxon>Bacillati</taxon>
        <taxon>Actinomycetota</taxon>
        <taxon>Actinomycetes</taxon>
        <taxon>Propionibacteriales</taxon>
        <taxon>Propionibacteriaceae</taxon>
        <taxon>Microlunatus</taxon>
    </lineage>
</organism>
<dbReference type="eggNOG" id="COG1652">
    <property type="taxonomic scope" value="Bacteria"/>
</dbReference>
<protein>
    <recommendedName>
        <fullName evidence="3">LysM domain-containing protein</fullName>
    </recommendedName>
</protein>
<dbReference type="PROSITE" id="PS51782">
    <property type="entry name" value="LYSM"/>
    <property type="match status" value="2"/>
</dbReference>
<keyword evidence="2" id="KW-1133">Transmembrane helix</keyword>
<dbReference type="KEGG" id="mph:MLP_51440"/>
<evidence type="ECO:0000256" key="2">
    <source>
        <dbReference type="SAM" id="Phobius"/>
    </source>
</evidence>
<feature type="compositionally biased region" description="Low complexity" evidence="1">
    <location>
        <begin position="304"/>
        <end position="314"/>
    </location>
</feature>
<feature type="transmembrane region" description="Helical" evidence="2">
    <location>
        <begin position="62"/>
        <end position="87"/>
    </location>
</feature>
<feature type="compositionally biased region" description="Basic and acidic residues" evidence="1">
    <location>
        <begin position="755"/>
        <end position="776"/>
    </location>
</feature>
<proteinExistence type="predicted"/>
<dbReference type="CDD" id="cd00118">
    <property type="entry name" value="LysM"/>
    <property type="match status" value="1"/>
</dbReference>